<comment type="caution">
    <text evidence="3">The sequence shown here is derived from an EMBL/GenBank/DDBJ whole genome shotgun (WGS) entry which is preliminary data.</text>
</comment>
<keyword evidence="4" id="KW-1185">Reference proteome</keyword>
<dbReference type="EMBL" id="JAPEVA010000113">
    <property type="protein sequence ID" value="KAJ4399127.1"/>
    <property type="molecule type" value="Genomic_DNA"/>
</dbReference>
<proteinExistence type="predicted"/>
<dbReference type="InterPro" id="IPR027417">
    <property type="entry name" value="P-loop_NTPase"/>
</dbReference>
<feature type="domain" description="Heterokaryon incompatibility" evidence="2">
    <location>
        <begin position="27"/>
        <end position="125"/>
    </location>
</feature>
<dbReference type="Gene3D" id="1.25.40.10">
    <property type="entry name" value="Tetratricopeptide repeat domain"/>
    <property type="match status" value="2"/>
</dbReference>
<dbReference type="OrthoDB" id="20872at2759"/>
<dbReference type="Pfam" id="PF13424">
    <property type="entry name" value="TPR_12"/>
    <property type="match status" value="3"/>
</dbReference>
<evidence type="ECO:0000313" key="3">
    <source>
        <dbReference type="EMBL" id="KAJ4399127.1"/>
    </source>
</evidence>
<dbReference type="InterPro" id="IPR010730">
    <property type="entry name" value="HET"/>
</dbReference>
<protein>
    <recommendedName>
        <fullName evidence="2">Heterokaryon incompatibility domain-containing protein</fullName>
    </recommendedName>
</protein>
<dbReference type="PROSITE" id="PS50005">
    <property type="entry name" value="TPR"/>
    <property type="match status" value="1"/>
</dbReference>
<organism evidence="3 4">
    <name type="scientific">Didymella pomorum</name>
    <dbReference type="NCBI Taxonomy" id="749634"/>
    <lineage>
        <taxon>Eukaryota</taxon>
        <taxon>Fungi</taxon>
        <taxon>Dikarya</taxon>
        <taxon>Ascomycota</taxon>
        <taxon>Pezizomycotina</taxon>
        <taxon>Dothideomycetes</taxon>
        <taxon>Pleosporomycetidae</taxon>
        <taxon>Pleosporales</taxon>
        <taxon>Pleosporineae</taxon>
        <taxon>Didymellaceae</taxon>
        <taxon>Didymella</taxon>
    </lineage>
</organism>
<dbReference type="SUPFAM" id="SSF52540">
    <property type="entry name" value="P-loop containing nucleoside triphosphate hydrolases"/>
    <property type="match status" value="1"/>
</dbReference>
<dbReference type="InterPro" id="IPR011990">
    <property type="entry name" value="TPR-like_helical_dom_sf"/>
</dbReference>
<reference evidence="3" key="1">
    <citation type="submission" date="2022-10" db="EMBL/GenBank/DDBJ databases">
        <title>Tapping the CABI collections for fungal endophytes: first genome assemblies for Collariella, Neodidymelliopsis, Ascochyta clinopodiicola, Didymella pomorum, Didymosphaeria variabile, Neocosmospora piperis and Neocucurbitaria cava.</title>
        <authorList>
            <person name="Hill R."/>
        </authorList>
    </citation>
    <scope>NUCLEOTIDE SEQUENCE</scope>
    <source>
        <strain evidence="3">IMI 355091</strain>
    </source>
</reference>
<evidence type="ECO:0000313" key="4">
    <source>
        <dbReference type="Proteomes" id="UP001140510"/>
    </source>
</evidence>
<accession>A0A9W9D3P0</accession>
<evidence type="ECO:0000259" key="2">
    <source>
        <dbReference type="Pfam" id="PF06985"/>
    </source>
</evidence>
<dbReference type="AlphaFoldDB" id="A0A9W9D3P0"/>
<sequence>MRLLETIDGRSYNLTGYYVHENRIPPYAILSHTWEDNQEITFDDMNQERRSKHKRWRASVRMLPRKLGYDKLRFCAKQANRDGLQYFWVDTCCINKSDPQELETAINSMFSWYKNASKCYVYLSDVIVDRRSGSAQDPAWQPAFMMSRWFTRGWTLQELLAPVVVEFYSKEGKSLGNRLELRQIIHDITNIPMTALSGVPLDEFGVDERLSWASTRQTTREEDEIYSLLGIFDVKLPFIYTEGYDKALRRLLNEIDDLRAASVDPDRRALLAERSTMPFRRDEDFVYCDSLAALHPLVGFGGVGEGYLQIAKKINIAGWDSPEASVVQLVNHWLSNEANGKWLLVLDSADDASVFLDDTSASHAMYKSGPLDKPDLSSILPASAIGTIIITSKSHEVACMLTGIESSTIEVHAMNDQDAFALLQKKFTFPVDEDEAGTLINALDHMPLALTQAAAYINRTPRMNIARYLEEISRDQTRLLDSGQVDIRRDATASNSITVTWQISFDYLQKRSPRATRLLFLMSLFDRQGIPKALLEGKYTAHEHGISDFDHDLYMLKSLCFVKSMENGGNFEMHGLVQLTTRQRMELNGELERWKNVYVSIINEHFPEGRPENWAVCESLFPHAQAALNNHPLDADALEAWASVSWKAGWYMSERGEFIKAYKLAVDSLEVRQILLDPDDPEIFDSLNSVGVALSRLGRYEEAKGMYQRAMKAQERVFGVDHLDTLTSKLNIAQLFGSRGQWEDSETLLQEVLGMVSKKETKPGRSLMLSTLTTLANAHRNLGRYKEAADLEVRILKSRESDLGSEHPTTVAVKGNLAYTYRHLGRFEEAEELNLQILSTQEKYHHAETEILTTKSHLASVYLLQDRTSLAETLHLEVLAAMKARLGSDHPDTLQATANLGRMYEKQGRLDEALALRL</sequence>
<gene>
    <name evidence="3" type="ORF">N0V91_009659</name>
</gene>
<dbReference type="SMART" id="SM00028">
    <property type="entry name" value="TPR"/>
    <property type="match status" value="4"/>
</dbReference>
<dbReference type="Pfam" id="PF06985">
    <property type="entry name" value="HET"/>
    <property type="match status" value="1"/>
</dbReference>
<dbReference type="PANTHER" id="PTHR10622">
    <property type="entry name" value="HET DOMAIN-CONTAINING PROTEIN"/>
    <property type="match status" value="1"/>
</dbReference>
<feature type="repeat" description="TPR" evidence="1">
    <location>
        <begin position="684"/>
        <end position="717"/>
    </location>
</feature>
<name>A0A9W9D3P0_9PLEO</name>
<keyword evidence="1" id="KW-0802">TPR repeat</keyword>
<dbReference type="SUPFAM" id="SSF48452">
    <property type="entry name" value="TPR-like"/>
    <property type="match status" value="2"/>
</dbReference>
<dbReference type="PANTHER" id="PTHR10622:SF13">
    <property type="entry name" value="NACHT DOMAIN-CONTAINING PROTEIN"/>
    <property type="match status" value="1"/>
</dbReference>
<dbReference type="Proteomes" id="UP001140510">
    <property type="component" value="Unassembled WGS sequence"/>
</dbReference>
<evidence type="ECO:0000256" key="1">
    <source>
        <dbReference type="PROSITE-ProRule" id="PRU00339"/>
    </source>
</evidence>
<dbReference type="InterPro" id="IPR019734">
    <property type="entry name" value="TPR_rpt"/>
</dbReference>